<gene>
    <name evidence="2" type="ORF">HannXRQ_Chr15g0487511</name>
    <name evidence="1" type="ORF">HanXRQr2_Chr15g0708771</name>
</gene>
<sequence length="79" mass="9126">MKRVNFKVGLLELVSRVVRVGRVLNSLYFGLFLQQGLGETHVWTILILALREFLLRSKLASLFLLKEQVSCNQPPRENE</sequence>
<dbReference type="AlphaFoldDB" id="A0A251SBB2"/>
<dbReference type="Gramene" id="mRNA:HanXRQr2_Chr15g0708771">
    <property type="protein sequence ID" value="CDS:HanXRQr2_Chr15g0708771.1"/>
    <property type="gene ID" value="HanXRQr2_Chr15g0708771"/>
</dbReference>
<evidence type="ECO:0000313" key="3">
    <source>
        <dbReference type="Proteomes" id="UP000215914"/>
    </source>
</evidence>
<reference evidence="1 3" key="1">
    <citation type="journal article" date="2017" name="Nature">
        <title>The sunflower genome provides insights into oil metabolism, flowering and Asterid evolution.</title>
        <authorList>
            <person name="Badouin H."/>
            <person name="Gouzy J."/>
            <person name="Grassa C.J."/>
            <person name="Murat F."/>
            <person name="Staton S.E."/>
            <person name="Cottret L."/>
            <person name="Lelandais-Briere C."/>
            <person name="Owens G.L."/>
            <person name="Carrere S."/>
            <person name="Mayjonade B."/>
            <person name="Legrand L."/>
            <person name="Gill N."/>
            <person name="Kane N.C."/>
            <person name="Bowers J.E."/>
            <person name="Hubner S."/>
            <person name="Bellec A."/>
            <person name="Berard A."/>
            <person name="Berges H."/>
            <person name="Blanchet N."/>
            <person name="Boniface M.C."/>
            <person name="Brunel D."/>
            <person name="Catrice O."/>
            <person name="Chaidir N."/>
            <person name="Claudel C."/>
            <person name="Donnadieu C."/>
            <person name="Faraut T."/>
            <person name="Fievet G."/>
            <person name="Helmstetter N."/>
            <person name="King M."/>
            <person name="Knapp S.J."/>
            <person name="Lai Z."/>
            <person name="Le Paslier M.C."/>
            <person name="Lippi Y."/>
            <person name="Lorenzon L."/>
            <person name="Mandel J.R."/>
            <person name="Marage G."/>
            <person name="Marchand G."/>
            <person name="Marquand E."/>
            <person name="Bret-Mestries E."/>
            <person name="Morien E."/>
            <person name="Nambeesan S."/>
            <person name="Nguyen T."/>
            <person name="Pegot-Espagnet P."/>
            <person name="Pouilly N."/>
            <person name="Raftis F."/>
            <person name="Sallet E."/>
            <person name="Schiex T."/>
            <person name="Thomas J."/>
            <person name="Vandecasteele C."/>
            <person name="Vares D."/>
            <person name="Vear F."/>
            <person name="Vautrin S."/>
            <person name="Crespi M."/>
            <person name="Mangin B."/>
            <person name="Burke J.M."/>
            <person name="Salse J."/>
            <person name="Munos S."/>
            <person name="Vincourt P."/>
            <person name="Rieseberg L.H."/>
            <person name="Langlade N.B."/>
        </authorList>
    </citation>
    <scope>NUCLEOTIDE SEQUENCE [LARGE SCALE GENOMIC DNA]</scope>
    <source>
        <strain evidence="3">cv. SF193</strain>
        <tissue evidence="1">Leaves</tissue>
    </source>
</reference>
<proteinExistence type="predicted"/>
<dbReference type="EMBL" id="MNCJ02000330">
    <property type="protein sequence ID" value="KAF5765876.1"/>
    <property type="molecule type" value="Genomic_DNA"/>
</dbReference>
<dbReference type="InParanoid" id="A0A251SBB2"/>
<dbReference type="EMBL" id="CM007904">
    <property type="protein sequence ID" value="OTF95842.1"/>
    <property type="molecule type" value="Genomic_DNA"/>
</dbReference>
<reference evidence="2" key="2">
    <citation type="submission" date="2017-02" db="EMBL/GenBank/DDBJ databases">
        <title>Sunflower complete genome.</title>
        <authorList>
            <person name="Langlade N."/>
            <person name="Munos S."/>
        </authorList>
    </citation>
    <scope>NUCLEOTIDE SEQUENCE [LARGE SCALE GENOMIC DNA]</scope>
    <source>
        <tissue evidence="2">Leaves</tissue>
    </source>
</reference>
<dbReference type="Proteomes" id="UP000215914">
    <property type="component" value="Chromosome 15"/>
</dbReference>
<protein>
    <submittedName>
        <fullName evidence="2">Uncharacterized protein</fullName>
    </submittedName>
</protein>
<evidence type="ECO:0000313" key="2">
    <source>
        <dbReference type="EMBL" id="OTF95842.1"/>
    </source>
</evidence>
<accession>A0A251SBB2</accession>
<reference evidence="1" key="3">
    <citation type="submission" date="2020-06" db="EMBL/GenBank/DDBJ databases">
        <title>Helianthus annuus Genome sequencing and assembly Release 2.</title>
        <authorList>
            <person name="Gouzy J."/>
            <person name="Langlade N."/>
            <person name="Munos S."/>
        </authorList>
    </citation>
    <scope>NUCLEOTIDE SEQUENCE</scope>
    <source>
        <tissue evidence="1">Leaves</tissue>
    </source>
</reference>
<evidence type="ECO:0000313" key="1">
    <source>
        <dbReference type="EMBL" id="KAF5765876.1"/>
    </source>
</evidence>
<organism evidence="2 3">
    <name type="scientific">Helianthus annuus</name>
    <name type="common">Common sunflower</name>
    <dbReference type="NCBI Taxonomy" id="4232"/>
    <lineage>
        <taxon>Eukaryota</taxon>
        <taxon>Viridiplantae</taxon>
        <taxon>Streptophyta</taxon>
        <taxon>Embryophyta</taxon>
        <taxon>Tracheophyta</taxon>
        <taxon>Spermatophyta</taxon>
        <taxon>Magnoliopsida</taxon>
        <taxon>eudicotyledons</taxon>
        <taxon>Gunneridae</taxon>
        <taxon>Pentapetalae</taxon>
        <taxon>asterids</taxon>
        <taxon>campanulids</taxon>
        <taxon>Asterales</taxon>
        <taxon>Asteraceae</taxon>
        <taxon>Asteroideae</taxon>
        <taxon>Heliantheae alliance</taxon>
        <taxon>Heliantheae</taxon>
        <taxon>Helianthus</taxon>
    </lineage>
</organism>
<keyword evidence="3" id="KW-1185">Reference proteome</keyword>
<name>A0A251SBB2_HELAN</name>